<gene>
    <name evidence="14" type="ORF">CLODIP_2_CD16017</name>
</gene>
<dbReference type="InterPro" id="IPR036642">
    <property type="entry name" value="Cyt_bc1_su8_sf"/>
</dbReference>
<dbReference type="Proteomes" id="UP000494165">
    <property type="component" value="Unassembled WGS sequence"/>
</dbReference>
<evidence type="ECO:0000256" key="3">
    <source>
        <dbReference type="ARBA" id="ARBA00016324"/>
    </source>
</evidence>
<keyword evidence="5 13" id="KW-0679">Respiratory chain</keyword>
<protein>
    <recommendedName>
        <fullName evidence="3 13">Cytochrome b-c1 complex subunit 8</fullName>
    </recommendedName>
    <alternativeName>
        <fullName evidence="13">Complex III subunit 8</fullName>
    </alternativeName>
</protein>
<organism evidence="14 15">
    <name type="scientific">Cloeon dipterum</name>
    <dbReference type="NCBI Taxonomy" id="197152"/>
    <lineage>
        <taxon>Eukaryota</taxon>
        <taxon>Metazoa</taxon>
        <taxon>Ecdysozoa</taxon>
        <taxon>Arthropoda</taxon>
        <taxon>Hexapoda</taxon>
        <taxon>Insecta</taxon>
        <taxon>Pterygota</taxon>
        <taxon>Palaeoptera</taxon>
        <taxon>Ephemeroptera</taxon>
        <taxon>Pisciforma</taxon>
        <taxon>Baetidae</taxon>
        <taxon>Cloeon</taxon>
    </lineage>
</organism>
<evidence type="ECO:0000256" key="8">
    <source>
        <dbReference type="ARBA" id="ARBA00022982"/>
    </source>
</evidence>
<keyword evidence="7 13" id="KW-0999">Mitochondrion inner membrane</keyword>
<proteinExistence type="inferred from homology"/>
<name>A0A8S1CBR7_9INSE</name>
<evidence type="ECO:0000256" key="2">
    <source>
        <dbReference type="ARBA" id="ARBA00007668"/>
    </source>
</evidence>
<keyword evidence="15" id="KW-1185">Reference proteome</keyword>
<dbReference type="Pfam" id="PF02939">
    <property type="entry name" value="UcrQ"/>
    <property type="match status" value="1"/>
</dbReference>
<dbReference type="GO" id="GO:0005743">
    <property type="term" value="C:mitochondrial inner membrane"/>
    <property type="evidence" value="ECO:0007669"/>
    <property type="project" value="UniProtKB-SubCell"/>
</dbReference>
<evidence type="ECO:0000313" key="15">
    <source>
        <dbReference type="Proteomes" id="UP000494165"/>
    </source>
</evidence>
<comment type="subcellular location">
    <subcellularLocation>
        <location evidence="1 13">Mitochondrion inner membrane</location>
        <topology evidence="1 13">Single-pass membrane protein</topology>
    </subcellularLocation>
</comment>
<sequence length="186" mass="21117">MLRTKKTPEDNFQERTKRRKSGKTLHLSFAGTPFTCNMELIKCAAGSLLQLTRVKFYLQAAMGGKHFGELYKVRGLITYKISPFEQRAFAGFISHGIANTIRRFRGQALRVIPPFIATYLIYDSVEKQHHHMLRKNPADYENDNYLDPGILELPFEKSAIFGVSHGLSRIFDPAVTLCFDQSSADA</sequence>
<comment type="function">
    <text evidence="13">Component of the ubiquinol-cytochrome c oxidoreductase, a multisubunit transmembrane complex that is part of the mitochondrial electron transport chain which drives oxidative phosphorylation. The complex plays an important role in the uptake of multiple carbon sources present in different host niches.</text>
</comment>
<dbReference type="AlphaFoldDB" id="A0A8S1CBR7"/>
<keyword evidence="10 13" id="KW-0496">Mitochondrion</keyword>
<keyword evidence="8 13" id="KW-0249">Electron transport</keyword>
<keyword evidence="9" id="KW-1133">Transmembrane helix</keyword>
<accession>A0A8S1CBR7</accession>
<dbReference type="GO" id="GO:0045275">
    <property type="term" value="C:respiratory chain complex III"/>
    <property type="evidence" value="ECO:0007669"/>
    <property type="project" value="UniProtKB-UniRule"/>
</dbReference>
<dbReference type="EMBL" id="CADEPI010000026">
    <property type="protein sequence ID" value="CAB3366756.1"/>
    <property type="molecule type" value="Genomic_DNA"/>
</dbReference>
<dbReference type="GO" id="GO:0006122">
    <property type="term" value="P:mitochondrial electron transport, ubiquinol to cytochrome c"/>
    <property type="evidence" value="ECO:0007669"/>
    <property type="project" value="UniProtKB-UniRule"/>
</dbReference>
<dbReference type="FunFam" id="1.20.5.210:FF:000001">
    <property type="entry name" value="Cytochrome b-c1 complex subunit 8"/>
    <property type="match status" value="1"/>
</dbReference>
<evidence type="ECO:0000256" key="5">
    <source>
        <dbReference type="ARBA" id="ARBA00022660"/>
    </source>
</evidence>
<comment type="caution">
    <text evidence="14">The sequence shown here is derived from an EMBL/GenBank/DDBJ whole genome shotgun (WGS) entry which is preliminary data.</text>
</comment>
<comment type="subunit">
    <text evidence="12 13">Component of the ubiquinol-cytochrome c oxidoreductase (cytochrome b-c1 complex, complex III, CIII), a multisubunit enzyme composed of 11 subunits. The complex is composed of 3 respiratory subunits cytochrome b, cytochrome c1 and Rieske protein UQCRFS1, 2 core protein subunits UQCRC1/QCR1 and UQCRC2/QCR2, and 6 low-molecular weight protein subunits UQCRH/QCR6, UQCRB/QCR7, UQCRQ/QCR8, UQCR10/QCR9, UQCR11/QCR10 and subunit 9, the cleavage product of Rieske protein UQCRFS1. The complex exists as an obligatory dimer and forms supercomplexes (SCs) in the inner mitochondrial membrane with NADH-ubiquinone oxidoreductase (complex I, CI) and cytochrome c oxidase (complex IV, CIV), resulting in different assemblies (supercomplex SCI(1)III(2)IV(1) and megacomplex MCI(2)III(2)IV(2)). Interacts with UQCC6.</text>
</comment>
<evidence type="ECO:0000256" key="9">
    <source>
        <dbReference type="ARBA" id="ARBA00022989"/>
    </source>
</evidence>
<reference evidence="14 15" key="1">
    <citation type="submission" date="2020-04" db="EMBL/GenBank/DDBJ databases">
        <authorList>
            <person name="Alioto T."/>
            <person name="Alioto T."/>
            <person name="Gomez Garrido J."/>
        </authorList>
    </citation>
    <scope>NUCLEOTIDE SEQUENCE [LARGE SCALE GENOMIC DNA]</scope>
</reference>
<evidence type="ECO:0000256" key="13">
    <source>
        <dbReference type="RuleBase" id="RU368118"/>
    </source>
</evidence>
<dbReference type="PANTHER" id="PTHR12119:SF2">
    <property type="entry name" value="CYTOCHROME B-C1 COMPLEX SUBUNIT 8"/>
    <property type="match status" value="1"/>
</dbReference>
<evidence type="ECO:0000256" key="6">
    <source>
        <dbReference type="ARBA" id="ARBA00022692"/>
    </source>
</evidence>
<evidence type="ECO:0000313" key="14">
    <source>
        <dbReference type="EMBL" id="CAB3366756.1"/>
    </source>
</evidence>
<dbReference type="InterPro" id="IPR004205">
    <property type="entry name" value="Cyt_bc1_su8"/>
</dbReference>
<evidence type="ECO:0000256" key="4">
    <source>
        <dbReference type="ARBA" id="ARBA00022448"/>
    </source>
</evidence>
<dbReference type="Gene3D" id="1.20.5.210">
    <property type="entry name" value="Cytochrome b-c1 complex subunit 8"/>
    <property type="match status" value="1"/>
</dbReference>
<keyword evidence="6" id="KW-0812">Transmembrane</keyword>
<evidence type="ECO:0000256" key="11">
    <source>
        <dbReference type="ARBA" id="ARBA00023136"/>
    </source>
</evidence>
<evidence type="ECO:0000256" key="7">
    <source>
        <dbReference type="ARBA" id="ARBA00022792"/>
    </source>
</evidence>
<dbReference type="PANTHER" id="PTHR12119">
    <property type="entry name" value="UBIQUINOL-CYTOCHROME C REDUCTASE COMPLEX UBIQUINONE-BINDING PROTEIN QP-C"/>
    <property type="match status" value="1"/>
</dbReference>
<keyword evidence="4 13" id="KW-0813">Transport</keyword>
<keyword evidence="11" id="KW-0472">Membrane</keyword>
<evidence type="ECO:0000256" key="1">
    <source>
        <dbReference type="ARBA" id="ARBA00004434"/>
    </source>
</evidence>
<evidence type="ECO:0000256" key="10">
    <source>
        <dbReference type="ARBA" id="ARBA00023128"/>
    </source>
</evidence>
<comment type="similarity">
    <text evidence="2 13">Belongs to the UQCRQ/QCR8 family.</text>
</comment>
<evidence type="ECO:0000256" key="12">
    <source>
        <dbReference type="ARBA" id="ARBA00047105"/>
    </source>
</evidence>
<dbReference type="OrthoDB" id="6683853at2759"/>
<dbReference type="SUPFAM" id="SSF81508">
    <property type="entry name" value="Ubiquinone-binding protein QP-C of cytochrome bc1 complex (Ubiquinol-cytochrome c reductase)"/>
    <property type="match status" value="1"/>
</dbReference>